<organism evidence="2 3">
    <name type="scientific">Rhodovarius crocodyli</name>
    <dbReference type="NCBI Taxonomy" id="1979269"/>
    <lineage>
        <taxon>Bacteria</taxon>
        <taxon>Pseudomonadati</taxon>
        <taxon>Pseudomonadota</taxon>
        <taxon>Alphaproteobacteria</taxon>
        <taxon>Acetobacterales</taxon>
        <taxon>Roseomonadaceae</taxon>
        <taxon>Rhodovarius</taxon>
    </lineage>
</organism>
<evidence type="ECO:0000313" key="3">
    <source>
        <dbReference type="Proteomes" id="UP000282957"/>
    </source>
</evidence>
<dbReference type="RefSeq" id="WP_127788749.1">
    <property type="nucleotide sequence ID" value="NZ_SACL01000006.1"/>
</dbReference>
<evidence type="ECO:0000259" key="1">
    <source>
        <dbReference type="Pfam" id="PF04865"/>
    </source>
</evidence>
<proteinExistence type="predicted"/>
<evidence type="ECO:0000313" key="2">
    <source>
        <dbReference type="EMBL" id="RVT95261.1"/>
    </source>
</evidence>
<gene>
    <name evidence="2" type="ORF">EOD42_16895</name>
</gene>
<dbReference type="OrthoDB" id="7497539at2"/>
<name>A0A437MC94_9PROT</name>
<accession>A0A437MC94</accession>
<comment type="caution">
    <text evidence="2">The sequence shown here is derived from an EMBL/GenBank/DDBJ whole genome shotgun (WGS) entry which is preliminary data.</text>
</comment>
<keyword evidence="3" id="KW-1185">Reference proteome</keyword>
<dbReference type="InterPro" id="IPR006949">
    <property type="entry name" value="Barrel_Baseplate_J-like"/>
</dbReference>
<dbReference type="AlphaFoldDB" id="A0A437MC94"/>
<dbReference type="Proteomes" id="UP000282957">
    <property type="component" value="Unassembled WGS sequence"/>
</dbReference>
<reference evidence="2 3" key="1">
    <citation type="submission" date="2019-01" db="EMBL/GenBank/DDBJ databases">
        <authorList>
            <person name="Chen W.-M."/>
        </authorList>
    </citation>
    <scope>NUCLEOTIDE SEQUENCE [LARGE SCALE GENOMIC DNA]</scope>
    <source>
        <strain evidence="2 3">CCP-6</strain>
    </source>
</reference>
<feature type="domain" description="Baseplate protein J-like barrel" evidence="1">
    <location>
        <begin position="104"/>
        <end position="180"/>
    </location>
</feature>
<sequence length="471" mass="47244">MSGTTSVPGLTFGPEGFTAPAELAVLDGVMADMSAAFGGGLNPNLDTPQGQLASSFTAIIGDKNSQMIEVQNMVDPATSEGRWQDGIGRIYFIERNPAEPTTVTATCVGAAGTVIPVGALAQATDGNLYRCTTAVTIPSLGSVDTTFECTVTGPIACPAGSLNRIYQTIPGWDTITNAGDGIPGADVETASAFEARRAASVALNAQGSLPSVRAAVLNVPNVLDVYTAENTTSSPLSIGAVVLAPHSLYAAVVGGEGQAIGEAIWAKKSPGCDTNGNTTITVQDTTYSPPYPSYTVKFEVPDPVPVLFTVRIANSATVPSDALTQIQAAIVSAFSGGDGQARERIGGTVYASRYYSPVAALGSWARIVSIQIGAGAASAFTGAIGGSTLTVSAVASGALAVGQRVEGAGVTPGTRITALGTGTGGTGTYTITPAQTASSTAMTGVALGDSVAVEIDEVPTVAAADISLVLV</sequence>
<dbReference type="EMBL" id="SACL01000006">
    <property type="protein sequence ID" value="RVT95261.1"/>
    <property type="molecule type" value="Genomic_DNA"/>
</dbReference>
<protein>
    <recommendedName>
        <fullName evidence="1">Baseplate protein J-like barrel domain-containing protein</fullName>
    </recommendedName>
</protein>
<dbReference type="Pfam" id="PF04865">
    <property type="entry name" value="Baseplate_J"/>
    <property type="match status" value="1"/>
</dbReference>